<dbReference type="PANTHER" id="PTHR31942">
    <property type="entry name" value="MLO-LIKE PROTEIN 1"/>
    <property type="match status" value="1"/>
</dbReference>
<keyword evidence="12" id="KW-1185">Reference proteome</keyword>
<evidence type="ECO:0000256" key="5">
    <source>
        <dbReference type="ARBA" id="ARBA00022989"/>
    </source>
</evidence>
<evidence type="ECO:0000256" key="6">
    <source>
        <dbReference type="ARBA" id="ARBA00023136"/>
    </source>
</evidence>
<evidence type="ECO:0000256" key="8">
    <source>
        <dbReference type="RuleBase" id="RU280816"/>
    </source>
</evidence>
<comment type="subcellular location">
    <subcellularLocation>
        <location evidence="1 8">Membrane</location>
        <topology evidence="1 8">Multi-pass membrane protein</topology>
    </subcellularLocation>
</comment>
<comment type="similarity">
    <text evidence="2 8">Belongs to the MLO family.</text>
</comment>
<evidence type="ECO:0000256" key="9">
    <source>
        <dbReference type="SAM" id="MobiDB-lite"/>
    </source>
</evidence>
<evidence type="ECO:0000256" key="1">
    <source>
        <dbReference type="ARBA" id="ARBA00004141"/>
    </source>
</evidence>
<evidence type="ECO:0000256" key="3">
    <source>
        <dbReference type="ARBA" id="ARBA00022692"/>
    </source>
</evidence>
<dbReference type="Pfam" id="PF03094">
    <property type="entry name" value="Mlo"/>
    <property type="match status" value="1"/>
</dbReference>
<keyword evidence="5 8" id="KW-1133">Transmembrane helix</keyword>
<reference evidence="11" key="2">
    <citation type="journal article" date="2024" name="Plant">
        <title>Genomic evolution and insights into agronomic trait innovations of Sesamum species.</title>
        <authorList>
            <person name="Miao H."/>
            <person name="Wang L."/>
            <person name="Qu L."/>
            <person name="Liu H."/>
            <person name="Sun Y."/>
            <person name="Le M."/>
            <person name="Wang Q."/>
            <person name="Wei S."/>
            <person name="Zheng Y."/>
            <person name="Lin W."/>
            <person name="Duan Y."/>
            <person name="Cao H."/>
            <person name="Xiong S."/>
            <person name="Wang X."/>
            <person name="Wei L."/>
            <person name="Li C."/>
            <person name="Ma Q."/>
            <person name="Ju M."/>
            <person name="Zhao R."/>
            <person name="Li G."/>
            <person name="Mu C."/>
            <person name="Tian Q."/>
            <person name="Mei H."/>
            <person name="Zhang T."/>
            <person name="Gao T."/>
            <person name="Zhang H."/>
        </authorList>
    </citation>
    <scope>NUCLEOTIDE SEQUENCE</scope>
    <source>
        <strain evidence="11">3651</strain>
    </source>
</reference>
<feature type="transmembrane region" description="Helical" evidence="10">
    <location>
        <begin position="312"/>
        <end position="329"/>
    </location>
</feature>
<evidence type="ECO:0000256" key="7">
    <source>
        <dbReference type="ARBA" id="ARBA00023265"/>
    </source>
</evidence>
<accession>A0AAE1YUC8</accession>
<sequence>MAGGGGEGASLEYTPTWVVALVCTVIVAISLAAERILHFAGKYLLNKNQPSLFQALQKIKEELMLMGFISLMLTVFQDRISKICIPKHWMNHWLPCNKQDAAAPKSTAHFEAFSFDLLPAATRHLLAAANSDTAGYCDAKGKTPLLSLKAVHDLHIFIFVLAASHVVFSALTIMFGGLRIQQWRHWEDSIQKKQTSHDPEEGMNGNKVTHVQDHAFIKSRFSSGGIGRLALFGWLKSILKQFYGSVKKSDYTTLRRGFIMSHCRGNPKFNFYKYMTRALENDFKKVVGISWYLWVFVVVFLLLNVYGKSTHHYILINTYILVVAVGGKLEHIMRQLAAEVASKHTAVTGELVVRPSDHHFWFHRPRIVLVMIHIVLFQNAFEFAVFLWMLWIFGFDSCIMGQVAFIIPRLVIGVFVQLLCSYSTLPLYAIVAQMGSSFNKAIFDDHIQVGLVGWAQKAKKNKGVKKVVESAGGGSSSTSNNQVAHQDSPLRSVEMSTTNQVENSEIIVHLPTPTQMIN</sequence>
<dbReference type="InterPro" id="IPR004326">
    <property type="entry name" value="Mlo"/>
</dbReference>
<dbReference type="GO" id="GO:0006952">
    <property type="term" value="P:defense response"/>
    <property type="evidence" value="ECO:0007669"/>
    <property type="project" value="UniProtKB-KW"/>
</dbReference>
<evidence type="ECO:0000256" key="4">
    <source>
        <dbReference type="ARBA" id="ARBA00022821"/>
    </source>
</evidence>
<name>A0AAE1YUC8_9LAMI</name>
<keyword evidence="7 8" id="KW-0568">Pathogenesis-related protein</keyword>
<feature type="transmembrane region" description="Helical" evidence="10">
    <location>
        <begin position="154"/>
        <end position="175"/>
    </location>
</feature>
<organism evidence="11 12">
    <name type="scientific">Sesamum alatum</name>
    <dbReference type="NCBI Taxonomy" id="300844"/>
    <lineage>
        <taxon>Eukaryota</taxon>
        <taxon>Viridiplantae</taxon>
        <taxon>Streptophyta</taxon>
        <taxon>Embryophyta</taxon>
        <taxon>Tracheophyta</taxon>
        <taxon>Spermatophyta</taxon>
        <taxon>Magnoliopsida</taxon>
        <taxon>eudicotyledons</taxon>
        <taxon>Gunneridae</taxon>
        <taxon>Pentapetalae</taxon>
        <taxon>asterids</taxon>
        <taxon>lamiids</taxon>
        <taxon>Lamiales</taxon>
        <taxon>Pedaliaceae</taxon>
        <taxon>Sesamum</taxon>
    </lineage>
</organism>
<protein>
    <recommendedName>
        <fullName evidence="8">MLO-like protein</fullName>
    </recommendedName>
</protein>
<gene>
    <name evidence="8" type="primary">MLO</name>
    <name evidence="11" type="ORF">Salat_0828200</name>
</gene>
<keyword evidence="3 8" id="KW-0812">Transmembrane</keyword>
<proteinExistence type="inferred from homology"/>
<keyword evidence="8" id="KW-0112">Calmodulin-binding</keyword>
<dbReference type="EMBL" id="JACGWO010000002">
    <property type="protein sequence ID" value="KAK4436645.1"/>
    <property type="molecule type" value="Genomic_DNA"/>
</dbReference>
<feature type="transmembrane region" description="Helical" evidence="10">
    <location>
        <begin position="286"/>
        <end position="306"/>
    </location>
</feature>
<evidence type="ECO:0000256" key="10">
    <source>
        <dbReference type="SAM" id="Phobius"/>
    </source>
</evidence>
<evidence type="ECO:0000256" key="2">
    <source>
        <dbReference type="ARBA" id="ARBA00006574"/>
    </source>
</evidence>
<dbReference type="GO" id="GO:0005516">
    <property type="term" value="F:calmodulin binding"/>
    <property type="evidence" value="ECO:0007669"/>
    <property type="project" value="UniProtKB-KW"/>
</dbReference>
<dbReference type="GO" id="GO:0016020">
    <property type="term" value="C:membrane"/>
    <property type="evidence" value="ECO:0007669"/>
    <property type="project" value="UniProtKB-SubCell"/>
</dbReference>
<feature type="region of interest" description="Disordered" evidence="9">
    <location>
        <begin position="469"/>
        <end position="497"/>
    </location>
</feature>
<feature type="transmembrane region" description="Helical" evidence="10">
    <location>
        <begin position="17"/>
        <end position="37"/>
    </location>
</feature>
<evidence type="ECO:0000313" key="12">
    <source>
        <dbReference type="Proteomes" id="UP001293254"/>
    </source>
</evidence>
<feature type="transmembrane region" description="Helical" evidence="10">
    <location>
        <begin position="406"/>
        <end position="431"/>
    </location>
</feature>
<keyword evidence="6 8" id="KW-0472">Membrane</keyword>
<feature type="transmembrane region" description="Helical" evidence="10">
    <location>
        <begin position="63"/>
        <end position="80"/>
    </location>
</feature>
<comment type="caution">
    <text evidence="11">The sequence shown here is derived from an EMBL/GenBank/DDBJ whole genome shotgun (WGS) entry which is preliminary data.</text>
</comment>
<evidence type="ECO:0000313" key="11">
    <source>
        <dbReference type="EMBL" id="KAK4436645.1"/>
    </source>
</evidence>
<dbReference type="Proteomes" id="UP001293254">
    <property type="component" value="Unassembled WGS sequence"/>
</dbReference>
<reference evidence="11" key="1">
    <citation type="submission" date="2020-06" db="EMBL/GenBank/DDBJ databases">
        <authorList>
            <person name="Li T."/>
            <person name="Hu X."/>
            <person name="Zhang T."/>
            <person name="Song X."/>
            <person name="Zhang H."/>
            <person name="Dai N."/>
            <person name="Sheng W."/>
            <person name="Hou X."/>
            <person name="Wei L."/>
        </authorList>
    </citation>
    <scope>NUCLEOTIDE SEQUENCE</scope>
    <source>
        <strain evidence="11">3651</strain>
        <tissue evidence="11">Leaf</tissue>
    </source>
</reference>
<keyword evidence="4 8" id="KW-0611">Plant defense</keyword>
<comment type="function">
    <text evidence="8">May be involved in modulation of pathogen defense and leaf cell death.</text>
</comment>
<dbReference type="AlphaFoldDB" id="A0AAE1YUC8"/>
<comment type="domain">
    <text evidence="8">The C-terminus contains a calmodulin-binding domain, which binds calmodulin in a calcium-dependent fashion.</text>
</comment>
<dbReference type="PANTHER" id="PTHR31942:SF74">
    <property type="entry name" value="MLO-LIKE PROTEIN 15"/>
    <property type="match status" value="1"/>
</dbReference>
<feature type="transmembrane region" description="Helical" evidence="10">
    <location>
        <begin position="367"/>
        <end position="394"/>
    </location>
</feature>